<dbReference type="EMBL" id="MU273506">
    <property type="protein sequence ID" value="KAI0034076.1"/>
    <property type="molecule type" value="Genomic_DNA"/>
</dbReference>
<reference evidence="1" key="2">
    <citation type="journal article" date="2022" name="New Phytol.">
        <title>Evolutionary transition to the ectomycorrhizal habit in the genomes of a hyperdiverse lineage of mushroom-forming fungi.</title>
        <authorList>
            <person name="Looney B."/>
            <person name="Miyauchi S."/>
            <person name="Morin E."/>
            <person name="Drula E."/>
            <person name="Courty P.E."/>
            <person name="Kohler A."/>
            <person name="Kuo A."/>
            <person name="LaButti K."/>
            <person name="Pangilinan J."/>
            <person name="Lipzen A."/>
            <person name="Riley R."/>
            <person name="Andreopoulos W."/>
            <person name="He G."/>
            <person name="Johnson J."/>
            <person name="Nolan M."/>
            <person name="Tritt A."/>
            <person name="Barry K.W."/>
            <person name="Grigoriev I.V."/>
            <person name="Nagy L.G."/>
            <person name="Hibbett D."/>
            <person name="Henrissat B."/>
            <person name="Matheny P.B."/>
            <person name="Labbe J."/>
            <person name="Martin F.M."/>
        </authorList>
    </citation>
    <scope>NUCLEOTIDE SEQUENCE</scope>
    <source>
        <strain evidence="1">EC-137</strain>
    </source>
</reference>
<protein>
    <submittedName>
        <fullName evidence="1">Uncharacterized protein</fullName>
    </submittedName>
</protein>
<proteinExistence type="predicted"/>
<evidence type="ECO:0000313" key="2">
    <source>
        <dbReference type="Proteomes" id="UP000814128"/>
    </source>
</evidence>
<accession>A0ACB8QQD3</accession>
<dbReference type="Proteomes" id="UP000814128">
    <property type="component" value="Unassembled WGS sequence"/>
</dbReference>
<comment type="caution">
    <text evidence="1">The sequence shown here is derived from an EMBL/GenBank/DDBJ whole genome shotgun (WGS) entry which is preliminary data.</text>
</comment>
<reference evidence="1" key="1">
    <citation type="submission" date="2021-02" db="EMBL/GenBank/DDBJ databases">
        <authorList>
            <consortium name="DOE Joint Genome Institute"/>
            <person name="Ahrendt S."/>
            <person name="Looney B.P."/>
            <person name="Miyauchi S."/>
            <person name="Morin E."/>
            <person name="Drula E."/>
            <person name="Courty P.E."/>
            <person name="Chicoki N."/>
            <person name="Fauchery L."/>
            <person name="Kohler A."/>
            <person name="Kuo A."/>
            <person name="Labutti K."/>
            <person name="Pangilinan J."/>
            <person name="Lipzen A."/>
            <person name="Riley R."/>
            <person name="Andreopoulos W."/>
            <person name="He G."/>
            <person name="Johnson J."/>
            <person name="Barry K.W."/>
            <person name="Grigoriev I.V."/>
            <person name="Nagy L."/>
            <person name="Hibbett D."/>
            <person name="Henrissat B."/>
            <person name="Matheny P.B."/>
            <person name="Labbe J."/>
            <person name="Martin F."/>
        </authorList>
    </citation>
    <scope>NUCLEOTIDE SEQUENCE</scope>
    <source>
        <strain evidence="1">EC-137</strain>
    </source>
</reference>
<gene>
    <name evidence="1" type="ORF">K488DRAFT_8706</name>
</gene>
<feature type="non-terminal residue" evidence="1">
    <location>
        <position position="116"/>
    </location>
</feature>
<evidence type="ECO:0000313" key="1">
    <source>
        <dbReference type="EMBL" id="KAI0034076.1"/>
    </source>
</evidence>
<organism evidence="1 2">
    <name type="scientific">Vararia minispora EC-137</name>
    <dbReference type="NCBI Taxonomy" id="1314806"/>
    <lineage>
        <taxon>Eukaryota</taxon>
        <taxon>Fungi</taxon>
        <taxon>Dikarya</taxon>
        <taxon>Basidiomycota</taxon>
        <taxon>Agaricomycotina</taxon>
        <taxon>Agaricomycetes</taxon>
        <taxon>Russulales</taxon>
        <taxon>Lachnocladiaceae</taxon>
        <taxon>Vararia</taxon>
    </lineage>
</organism>
<name>A0ACB8QQD3_9AGAM</name>
<keyword evidence="2" id="KW-1185">Reference proteome</keyword>
<sequence>MSSPSTPNDSPVSSHILPLHNPDAAAKVVLPQAPLGNATNGPFKPVPGAGAKALFEKRFAKGSNTTYVSPTDSMMTPTTQKINAAKKKHFNNRGAKPIPNLFQQQTTTIDDGDDDD</sequence>